<dbReference type="Proteomes" id="UP000001302">
    <property type="component" value="Chromosome"/>
</dbReference>
<dbReference type="RefSeq" id="WP_013301368.1">
    <property type="nucleotide sequence ID" value="NC_014414.1"/>
</dbReference>
<dbReference type="STRING" id="314260.PB2503_11749"/>
<evidence type="ECO:0000256" key="2">
    <source>
        <dbReference type="ARBA" id="ARBA00023002"/>
    </source>
</evidence>
<evidence type="ECO:0000256" key="1">
    <source>
        <dbReference type="ARBA" id="ARBA00006484"/>
    </source>
</evidence>
<evidence type="ECO:0000313" key="4">
    <source>
        <dbReference type="Proteomes" id="UP000001302"/>
    </source>
</evidence>
<dbReference type="EMBL" id="CP002156">
    <property type="protein sequence ID" value="ADM10394.1"/>
    <property type="molecule type" value="Genomic_DNA"/>
</dbReference>
<name>E0TDG8_PARBH</name>
<sequence>MAGRSVIVTGAGSGVGRAVALRFAKSKDRLILADEEPAHGEAVKEEIENAGGTAVFIEAELHNKLDVHNIIAEALDSYGEINILAHCATFFKAAPLLETTEEDYDNLFDRNVRAAFLLNRAVTREIIKQAGNPGDGGVDVARSGAIVNVVSNEAVTASADHAIFVATQGAIVQLTKAVALTLSPYGARANAVGIAAIKSEIDDVELETREQRLAAVAETPLARRGEPEEAAGAVHFLASGEASFITGQCVFVDGGRLAVHRRSVLPSED</sequence>
<dbReference type="AlphaFoldDB" id="E0TDG8"/>
<keyword evidence="4" id="KW-1185">Reference proteome</keyword>
<dbReference type="KEGG" id="pbr:PB2503_11749"/>
<dbReference type="CDD" id="cd05233">
    <property type="entry name" value="SDR_c"/>
    <property type="match status" value="1"/>
</dbReference>
<reference evidence="3 4" key="2">
    <citation type="journal article" date="2011" name="J. Bacteriol.">
        <title>Complete genome sequence of strain HTCC2503T of Parvularcula bermudensis, the type species of the order "Parvularculales" in the class Alphaproteobacteria.</title>
        <authorList>
            <person name="Oh H.M."/>
            <person name="Kang I."/>
            <person name="Vergin K.L."/>
            <person name="Kang D."/>
            <person name="Rhee K.H."/>
            <person name="Giovannoni S.J."/>
            <person name="Cho J.C."/>
        </authorList>
    </citation>
    <scope>NUCLEOTIDE SEQUENCE [LARGE SCALE GENOMIC DNA]</scope>
    <source>
        <strain evidence="4">ATCC BAA-594 / HTCC2503 / KCTC 12087</strain>
    </source>
</reference>
<dbReference type="InterPro" id="IPR036291">
    <property type="entry name" value="NAD(P)-bd_dom_sf"/>
</dbReference>
<protein>
    <submittedName>
        <fullName evidence="3">3-ketoacyl-acyl carrier protein reductase</fullName>
    </submittedName>
</protein>
<organism evidence="3 4">
    <name type="scientific">Parvularcula bermudensis (strain ATCC BAA-594 / HTCC2503 / KCTC 12087)</name>
    <dbReference type="NCBI Taxonomy" id="314260"/>
    <lineage>
        <taxon>Bacteria</taxon>
        <taxon>Pseudomonadati</taxon>
        <taxon>Pseudomonadota</taxon>
        <taxon>Alphaproteobacteria</taxon>
        <taxon>Parvularculales</taxon>
        <taxon>Parvularculaceae</taxon>
        <taxon>Parvularcula</taxon>
    </lineage>
</organism>
<dbReference type="HOGENOM" id="CLU_010194_1_2_5"/>
<dbReference type="Gene3D" id="3.40.50.720">
    <property type="entry name" value="NAD(P)-binding Rossmann-like Domain"/>
    <property type="match status" value="1"/>
</dbReference>
<gene>
    <name evidence="3" type="ordered locus">PB2503_11749</name>
</gene>
<dbReference type="PANTHER" id="PTHR24321">
    <property type="entry name" value="DEHYDROGENASES, SHORT CHAIN"/>
    <property type="match status" value="1"/>
</dbReference>
<accession>E0TDG8</accession>
<dbReference type="Pfam" id="PF13561">
    <property type="entry name" value="adh_short_C2"/>
    <property type="match status" value="1"/>
</dbReference>
<proteinExistence type="inferred from homology"/>
<reference evidence="4" key="1">
    <citation type="submission" date="2010-08" db="EMBL/GenBank/DDBJ databases">
        <title>Genome sequence of Parvularcula bermudensis HTCC2503.</title>
        <authorList>
            <person name="Kang D.-M."/>
            <person name="Oh H.-M."/>
            <person name="Cho J.-C."/>
        </authorList>
    </citation>
    <scope>NUCLEOTIDE SEQUENCE [LARGE SCALE GENOMIC DNA]</scope>
    <source>
        <strain evidence="4">ATCC BAA-594 / HTCC2503 / KCTC 12087</strain>
    </source>
</reference>
<evidence type="ECO:0000313" key="3">
    <source>
        <dbReference type="EMBL" id="ADM10394.1"/>
    </source>
</evidence>
<dbReference type="GO" id="GO:0016491">
    <property type="term" value="F:oxidoreductase activity"/>
    <property type="evidence" value="ECO:0007669"/>
    <property type="project" value="UniProtKB-KW"/>
</dbReference>
<dbReference type="PANTHER" id="PTHR24321:SF8">
    <property type="entry name" value="ESTRADIOL 17-BETA-DEHYDROGENASE 8-RELATED"/>
    <property type="match status" value="1"/>
</dbReference>
<dbReference type="OrthoDB" id="9809287at2"/>
<comment type="similarity">
    <text evidence="1">Belongs to the short-chain dehydrogenases/reductases (SDR) family.</text>
</comment>
<dbReference type="SUPFAM" id="SSF51735">
    <property type="entry name" value="NAD(P)-binding Rossmann-fold domains"/>
    <property type="match status" value="1"/>
</dbReference>
<keyword evidence="2" id="KW-0560">Oxidoreductase</keyword>
<dbReference type="PRINTS" id="PR00081">
    <property type="entry name" value="GDHRDH"/>
</dbReference>
<dbReference type="InterPro" id="IPR002347">
    <property type="entry name" value="SDR_fam"/>
</dbReference>
<dbReference type="eggNOG" id="COG1028">
    <property type="taxonomic scope" value="Bacteria"/>
</dbReference>